<dbReference type="GO" id="GO:0000324">
    <property type="term" value="C:fungal-type vacuole"/>
    <property type="evidence" value="ECO:0007669"/>
    <property type="project" value="TreeGrafter"/>
</dbReference>
<keyword evidence="4" id="KW-1185">Reference proteome</keyword>
<sequence length="644" mass="69458">MFRLPRPLWRSCSPAWLKFRHYSSLIPHRPSLILLWQPKYMPACYWVLCSTQSGDAEWRLHSRVAMWFFTNARRGPVFWGGVTCLPKTRYSNLEHNTGLSENSAVVDFQAVLIQRVGLSEYSKRCRMLQPSSDNLLYLILPSHLYLPLLAVVPKMSVTLVSISSIILLTPGSRTSHQYKELSLFKLEMPWLSILFALHLPGAATARFTVVKKRTLDFSHPEAISFPTAEFSIPFTGKAPRRKSRSDALAVLRRGEYCAGNSSTTVALDLDRFGVDYLANITIGGQDFTVIVDTGSVDTWIVKKGFNCMTANGTSVPLSVCAFGTDGFDTNASTTFQLFPNVTAHLGFGNGAVLNGSVGFDTVTVGGLSVSHQEFAVPDSVAGANGSGILSGLLGLAFPDLTSVVNITDGKKAPYDPFFFTAVKQKKLNKPIFSISIDRGTVEGLGNDPVEHNVGFLSFGGIPPVPVVNTSVTVPIQGYSADGIPSDGPDASLFFYTVDIQSYTFPGSTAVATASNNTILYSGTIFNLLPNDVAAVFAAQFDPPANLTTNPSTGRPGYVVECNATAPEFQVTLGGKTFSIDPRDQIVPVGMDNGTLVCASGTQPISAVGAALQGQFLLGDVFLHNVVATFNPIDGEVTLTQRAEY</sequence>
<organism evidence="3 4">
    <name type="scientific">Mycena albidolilacea</name>
    <dbReference type="NCBI Taxonomy" id="1033008"/>
    <lineage>
        <taxon>Eukaryota</taxon>
        <taxon>Fungi</taxon>
        <taxon>Dikarya</taxon>
        <taxon>Basidiomycota</taxon>
        <taxon>Agaricomycotina</taxon>
        <taxon>Agaricomycetes</taxon>
        <taxon>Agaricomycetidae</taxon>
        <taxon>Agaricales</taxon>
        <taxon>Marasmiineae</taxon>
        <taxon>Mycenaceae</taxon>
        <taxon>Mycena</taxon>
    </lineage>
</organism>
<dbReference type="InterPro" id="IPR034164">
    <property type="entry name" value="Pepsin-like_dom"/>
</dbReference>
<evidence type="ECO:0000256" key="1">
    <source>
        <dbReference type="ARBA" id="ARBA00007447"/>
    </source>
</evidence>
<name>A0AAD7EVC8_9AGAR</name>
<dbReference type="InterPro" id="IPR001461">
    <property type="entry name" value="Aspartic_peptidase_A1"/>
</dbReference>
<protein>
    <submittedName>
        <fullName evidence="3">Aspartic peptidase domain-containing protein</fullName>
    </submittedName>
</protein>
<dbReference type="InterPro" id="IPR033121">
    <property type="entry name" value="PEPTIDASE_A1"/>
</dbReference>
<comment type="caution">
    <text evidence="3">The sequence shown here is derived from an EMBL/GenBank/DDBJ whole genome shotgun (WGS) entry which is preliminary data.</text>
</comment>
<evidence type="ECO:0000313" key="4">
    <source>
        <dbReference type="Proteomes" id="UP001218218"/>
    </source>
</evidence>
<evidence type="ECO:0000313" key="3">
    <source>
        <dbReference type="EMBL" id="KAJ7354102.1"/>
    </source>
</evidence>
<accession>A0AAD7EVC8</accession>
<evidence type="ECO:0000259" key="2">
    <source>
        <dbReference type="PROSITE" id="PS51767"/>
    </source>
</evidence>
<comment type="similarity">
    <text evidence="1">Belongs to the peptidase A1 family.</text>
</comment>
<dbReference type="GO" id="GO:0004190">
    <property type="term" value="F:aspartic-type endopeptidase activity"/>
    <property type="evidence" value="ECO:0007669"/>
    <property type="project" value="InterPro"/>
</dbReference>
<dbReference type="PANTHER" id="PTHR47966:SF47">
    <property type="entry name" value="ENDOPEPTIDASE, PUTATIVE (AFU_ORTHOLOGUE AFUA_3G01220)-RELATED"/>
    <property type="match status" value="1"/>
</dbReference>
<reference evidence="3" key="1">
    <citation type="submission" date="2023-03" db="EMBL/GenBank/DDBJ databases">
        <title>Massive genome expansion in bonnet fungi (Mycena s.s.) driven by repeated elements and novel gene families across ecological guilds.</title>
        <authorList>
            <consortium name="Lawrence Berkeley National Laboratory"/>
            <person name="Harder C.B."/>
            <person name="Miyauchi S."/>
            <person name="Viragh M."/>
            <person name="Kuo A."/>
            <person name="Thoen E."/>
            <person name="Andreopoulos B."/>
            <person name="Lu D."/>
            <person name="Skrede I."/>
            <person name="Drula E."/>
            <person name="Henrissat B."/>
            <person name="Morin E."/>
            <person name="Kohler A."/>
            <person name="Barry K."/>
            <person name="LaButti K."/>
            <person name="Morin E."/>
            <person name="Salamov A."/>
            <person name="Lipzen A."/>
            <person name="Mereny Z."/>
            <person name="Hegedus B."/>
            <person name="Baldrian P."/>
            <person name="Stursova M."/>
            <person name="Weitz H."/>
            <person name="Taylor A."/>
            <person name="Grigoriev I.V."/>
            <person name="Nagy L.G."/>
            <person name="Martin F."/>
            <person name="Kauserud H."/>
        </authorList>
    </citation>
    <scope>NUCLEOTIDE SEQUENCE</scope>
    <source>
        <strain evidence="3">CBHHK002</strain>
    </source>
</reference>
<dbReference type="Proteomes" id="UP001218218">
    <property type="component" value="Unassembled WGS sequence"/>
</dbReference>
<dbReference type="AlphaFoldDB" id="A0AAD7EVC8"/>
<gene>
    <name evidence="3" type="ORF">DFH08DRAFT_1076969</name>
</gene>
<dbReference type="SUPFAM" id="SSF50630">
    <property type="entry name" value="Acid proteases"/>
    <property type="match status" value="1"/>
</dbReference>
<dbReference type="CDD" id="cd05471">
    <property type="entry name" value="pepsin_like"/>
    <property type="match status" value="1"/>
</dbReference>
<dbReference type="PRINTS" id="PR00792">
    <property type="entry name" value="PEPSIN"/>
</dbReference>
<dbReference type="PROSITE" id="PS51767">
    <property type="entry name" value="PEPTIDASE_A1"/>
    <property type="match status" value="1"/>
</dbReference>
<dbReference type="PANTHER" id="PTHR47966">
    <property type="entry name" value="BETA-SITE APP-CLEAVING ENZYME, ISOFORM A-RELATED"/>
    <property type="match status" value="1"/>
</dbReference>
<dbReference type="Gene3D" id="2.40.70.10">
    <property type="entry name" value="Acid Proteases"/>
    <property type="match status" value="2"/>
</dbReference>
<proteinExistence type="inferred from homology"/>
<dbReference type="InterPro" id="IPR021109">
    <property type="entry name" value="Peptidase_aspartic_dom_sf"/>
</dbReference>
<dbReference type="EMBL" id="JARIHO010000010">
    <property type="protein sequence ID" value="KAJ7354102.1"/>
    <property type="molecule type" value="Genomic_DNA"/>
</dbReference>
<feature type="domain" description="Peptidase A1" evidence="2">
    <location>
        <begin position="276"/>
        <end position="639"/>
    </location>
</feature>
<dbReference type="Pfam" id="PF00026">
    <property type="entry name" value="Asp"/>
    <property type="match status" value="1"/>
</dbReference>
<dbReference type="GO" id="GO:0006508">
    <property type="term" value="P:proteolysis"/>
    <property type="evidence" value="ECO:0007669"/>
    <property type="project" value="InterPro"/>
</dbReference>